<dbReference type="EMBL" id="JAOSHN010000006">
    <property type="protein sequence ID" value="MCU7379525.1"/>
    <property type="molecule type" value="Genomic_DNA"/>
</dbReference>
<comment type="caution">
    <text evidence="1">The sequence shown here is derived from an EMBL/GenBank/DDBJ whole genome shotgun (WGS) entry which is preliminary data.</text>
</comment>
<name>A0A9J6QTQ6_9FIRM</name>
<protein>
    <submittedName>
        <fullName evidence="1">Uncharacterized protein</fullName>
    </submittedName>
</protein>
<dbReference type="RefSeq" id="WP_269478578.1">
    <property type="nucleotide sequence ID" value="NZ_JAOSHN010000006.1"/>
</dbReference>
<evidence type="ECO:0000313" key="2">
    <source>
        <dbReference type="Proteomes" id="UP001065549"/>
    </source>
</evidence>
<keyword evidence="2" id="KW-1185">Reference proteome</keyword>
<gene>
    <name evidence="1" type="ORF">OBO34_14355</name>
</gene>
<evidence type="ECO:0000313" key="1">
    <source>
        <dbReference type="EMBL" id="MCU7379525.1"/>
    </source>
</evidence>
<proteinExistence type="predicted"/>
<dbReference type="AlphaFoldDB" id="A0A9J6QTQ6"/>
<reference evidence="1" key="1">
    <citation type="submission" date="2022-09" db="EMBL/GenBank/DDBJ databases">
        <title>Culturomic study of gut microbiota in children with autism spectrum disorder.</title>
        <authorList>
            <person name="Efimov B.A."/>
            <person name="Chaplin A.V."/>
            <person name="Sokolova S.R."/>
            <person name="Pikina A.P."/>
            <person name="Korzhanova M."/>
            <person name="Belova V."/>
            <person name="Korostin D."/>
        </authorList>
    </citation>
    <scope>NUCLEOTIDE SEQUENCE</scope>
    <source>
        <strain evidence="1">ASD5510</strain>
    </source>
</reference>
<dbReference type="Proteomes" id="UP001065549">
    <property type="component" value="Unassembled WGS sequence"/>
</dbReference>
<sequence length="69" mass="7946">MSMGYCDGTCEYLERDKRHTCAKYNEKLAWIKYRGAVSCTAHEQCKQCQIDEWEQPKVNAAGRIGGEKQ</sequence>
<accession>A0A9J6QTQ6</accession>
<organism evidence="1 2">
    <name type="scientific">Hominibacterium faecale</name>
    <dbReference type="NCBI Taxonomy" id="2839743"/>
    <lineage>
        <taxon>Bacteria</taxon>
        <taxon>Bacillati</taxon>
        <taxon>Bacillota</taxon>
        <taxon>Clostridia</taxon>
        <taxon>Peptostreptococcales</taxon>
        <taxon>Anaerovoracaceae</taxon>
        <taxon>Hominibacterium</taxon>
    </lineage>
</organism>